<proteinExistence type="predicted"/>
<dbReference type="InterPro" id="IPR019557">
    <property type="entry name" value="AminoTfrase-like_pln_mobile"/>
</dbReference>
<reference evidence="2 3" key="1">
    <citation type="journal article" date="2021" name="Plant Biotechnol. J.">
        <title>Multi-omics assisted identification of the key and species-specific regulatory components of drought-tolerant mechanisms in Gossypium stocksii.</title>
        <authorList>
            <person name="Yu D."/>
            <person name="Ke L."/>
            <person name="Zhang D."/>
            <person name="Wu Y."/>
            <person name="Sun Y."/>
            <person name="Mei J."/>
            <person name="Sun J."/>
            <person name="Sun Y."/>
        </authorList>
    </citation>
    <scope>NUCLEOTIDE SEQUENCE [LARGE SCALE GENOMIC DNA]</scope>
    <source>
        <strain evidence="3">cv. E1</strain>
        <tissue evidence="2">Leaf</tissue>
    </source>
</reference>
<evidence type="ECO:0000259" key="1">
    <source>
        <dbReference type="Pfam" id="PF10536"/>
    </source>
</evidence>
<evidence type="ECO:0000313" key="3">
    <source>
        <dbReference type="Proteomes" id="UP000828251"/>
    </source>
</evidence>
<comment type="caution">
    <text evidence="2">The sequence shown here is derived from an EMBL/GenBank/DDBJ whole genome shotgun (WGS) entry which is preliminary data.</text>
</comment>
<dbReference type="Pfam" id="PF10536">
    <property type="entry name" value="PMD"/>
    <property type="match status" value="1"/>
</dbReference>
<protein>
    <recommendedName>
        <fullName evidence="1">Aminotransferase-like plant mobile domain-containing protein</fullName>
    </recommendedName>
</protein>
<dbReference type="Proteomes" id="UP000828251">
    <property type="component" value="Unassembled WGS sequence"/>
</dbReference>
<evidence type="ECO:0000313" key="2">
    <source>
        <dbReference type="EMBL" id="KAH1056996.1"/>
    </source>
</evidence>
<feature type="domain" description="Aminotransferase-like plant mobile" evidence="1">
    <location>
        <begin position="68"/>
        <end position="109"/>
    </location>
</feature>
<sequence length="301" mass="33693">MVASLIHFNDKNISNTQVLMVRRNLNFINFNKVDNRILEGFIHNMGKPAIPKIHGHWQAAGFLHVSCMSGGFKLDLALISTLVERWRARTHTFHFPCGECTITLEDVSATTRGGHRTVHSSIHYEVNPGHFNTRQILKFGAHVLGHSTKCDVDWWLPTPITTAGLVATTISTSQGDRPIHVLVCDEHRCHILHLAGSVGQSTDVGCQGVVGSVYDDGNARIELDHRRVWQVFLFPRVHIPWHRHPLHTTPYVNVDAEPHVRANADVCITTDENTDTDVHAAVNDNIDAQYLSDVPEIWGTL</sequence>
<dbReference type="GO" id="GO:0010073">
    <property type="term" value="P:meristem maintenance"/>
    <property type="evidence" value="ECO:0007669"/>
    <property type="project" value="InterPro"/>
</dbReference>
<dbReference type="AlphaFoldDB" id="A0A9D3UTJ0"/>
<dbReference type="EMBL" id="JAIQCV010000010">
    <property type="protein sequence ID" value="KAH1056996.1"/>
    <property type="molecule type" value="Genomic_DNA"/>
</dbReference>
<name>A0A9D3UTJ0_9ROSI</name>
<dbReference type="PANTHER" id="PTHR46033:SF8">
    <property type="entry name" value="PROTEIN MAINTENANCE OF MERISTEMS-LIKE"/>
    <property type="match status" value="1"/>
</dbReference>
<keyword evidence="3" id="KW-1185">Reference proteome</keyword>
<dbReference type="OrthoDB" id="784956at2759"/>
<organism evidence="2 3">
    <name type="scientific">Gossypium stocksii</name>
    <dbReference type="NCBI Taxonomy" id="47602"/>
    <lineage>
        <taxon>Eukaryota</taxon>
        <taxon>Viridiplantae</taxon>
        <taxon>Streptophyta</taxon>
        <taxon>Embryophyta</taxon>
        <taxon>Tracheophyta</taxon>
        <taxon>Spermatophyta</taxon>
        <taxon>Magnoliopsida</taxon>
        <taxon>eudicotyledons</taxon>
        <taxon>Gunneridae</taxon>
        <taxon>Pentapetalae</taxon>
        <taxon>rosids</taxon>
        <taxon>malvids</taxon>
        <taxon>Malvales</taxon>
        <taxon>Malvaceae</taxon>
        <taxon>Malvoideae</taxon>
        <taxon>Gossypium</taxon>
    </lineage>
</organism>
<gene>
    <name evidence="2" type="ORF">J1N35_035061</name>
</gene>
<accession>A0A9D3UTJ0</accession>
<dbReference type="PANTHER" id="PTHR46033">
    <property type="entry name" value="PROTEIN MAIN-LIKE 2"/>
    <property type="match status" value="1"/>
</dbReference>
<dbReference type="InterPro" id="IPR044824">
    <property type="entry name" value="MAIN-like"/>
</dbReference>